<feature type="non-terminal residue" evidence="4">
    <location>
        <position position="636"/>
    </location>
</feature>
<keyword evidence="2" id="KW-0067">ATP-binding</keyword>
<dbReference type="PROSITE" id="PS50837">
    <property type="entry name" value="NACHT"/>
    <property type="match status" value="1"/>
</dbReference>
<dbReference type="SUPFAM" id="SSF52047">
    <property type="entry name" value="RNI-like"/>
    <property type="match status" value="1"/>
</dbReference>
<protein>
    <recommendedName>
        <fullName evidence="3">NACHT domain-containing protein</fullName>
    </recommendedName>
</protein>
<dbReference type="InterPro" id="IPR007111">
    <property type="entry name" value="NACHT_NTPase"/>
</dbReference>
<dbReference type="InterPro" id="IPR032675">
    <property type="entry name" value="LRR_dom_sf"/>
</dbReference>
<feature type="domain" description="NACHT" evidence="3">
    <location>
        <begin position="1"/>
        <end position="115"/>
    </location>
</feature>
<dbReference type="PANTHER" id="PTHR46844">
    <property type="entry name" value="SLR5058 PROTEIN"/>
    <property type="match status" value="1"/>
</dbReference>
<dbReference type="Proteomes" id="UP001159427">
    <property type="component" value="Unassembled WGS sequence"/>
</dbReference>
<dbReference type="EMBL" id="CALNXI010002490">
    <property type="protein sequence ID" value="CAH3188238.1"/>
    <property type="molecule type" value="Genomic_DNA"/>
</dbReference>
<proteinExistence type="predicted"/>
<keyword evidence="1" id="KW-0547">Nucleotide-binding</keyword>
<evidence type="ECO:0000313" key="4">
    <source>
        <dbReference type="EMBL" id="CAH3188238.1"/>
    </source>
</evidence>
<dbReference type="InterPro" id="IPR001611">
    <property type="entry name" value="Leu-rich_rpt"/>
</dbReference>
<reference evidence="4 5" key="1">
    <citation type="submission" date="2022-05" db="EMBL/GenBank/DDBJ databases">
        <authorList>
            <consortium name="Genoscope - CEA"/>
            <person name="William W."/>
        </authorList>
    </citation>
    <scope>NUCLEOTIDE SEQUENCE [LARGE SCALE GENOMIC DNA]</scope>
</reference>
<organism evidence="4 5">
    <name type="scientific">Porites evermanni</name>
    <dbReference type="NCBI Taxonomy" id="104178"/>
    <lineage>
        <taxon>Eukaryota</taxon>
        <taxon>Metazoa</taxon>
        <taxon>Cnidaria</taxon>
        <taxon>Anthozoa</taxon>
        <taxon>Hexacorallia</taxon>
        <taxon>Scleractinia</taxon>
        <taxon>Fungiina</taxon>
        <taxon>Poritidae</taxon>
        <taxon>Porites</taxon>
    </lineage>
</organism>
<evidence type="ECO:0000256" key="1">
    <source>
        <dbReference type="ARBA" id="ARBA00022741"/>
    </source>
</evidence>
<comment type="caution">
    <text evidence="4">The sequence shown here is derived from an EMBL/GenBank/DDBJ whole genome shotgun (WGS) entry which is preliminary data.</text>
</comment>
<evidence type="ECO:0000256" key="2">
    <source>
        <dbReference type="ARBA" id="ARBA00022840"/>
    </source>
</evidence>
<keyword evidence="5" id="KW-1185">Reference proteome</keyword>
<dbReference type="SMART" id="SM00368">
    <property type="entry name" value="LRR_RI"/>
    <property type="match status" value="7"/>
</dbReference>
<dbReference type="Gene3D" id="3.80.10.10">
    <property type="entry name" value="Ribonuclease Inhibitor"/>
    <property type="match status" value="3"/>
</dbReference>
<accession>A0ABN8SES6</accession>
<name>A0ABN8SES6_9CNID</name>
<sequence length="636" mass="69352">MGKTTYCHKLVYDWATKKNKSGGCSPDFQLVILLRCRDIDEESNLRDAIDDQLLPRGIQSEDREKFMKYVQNNQSKVLMVLEGLDELPKSRLPEFIAEIIQGRMLPGCHLVVTARHEAAIPVRKVCDTLLEIEGFNPEDVKNFILKYFKGKNGLSRKLLDKLESDSRLREMSTNPLNTALLRLLCEDFDGVLPEGRTQLYLQIVLCVLMRYRAKKGLPEDNTDLTELYKDQLKHLGLIALNGLHEECMYFGKKQLGQQHSDLPGFGFLWVQPGSKLRPFDECYGFTHKSFQEFFAGHYLWCQLVSQEITPQTLVCEARYFRNMRQVLLFIYGLLALRSEESVGALISAIANEVNKGDLTELLPVALECIKECKKGGSNLHLQLARTFGSCLTVEKAYLGGERIDVVAAEVLGAALETNTTLTDLSLSLNNLGPDGAKSLADMLKTNTILTDLHLSANDLGPAGADADSLSTALKTNTSLTALNLSGNNLGPVGARSFAAALKMNKTLTELNLSGNNIGPTGVESLAAILCVAGGESVAANLTTNKTLTNLDLSANYLGPAGAESLVAMLITNKTLINLDLFTNGLAPAGAESLVAAIETNTTLKALNLSRNNLGPTGADSLAAALEINKSLTELNL</sequence>
<dbReference type="Pfam" id="PF05729">
    <property type="entry name" value="NACHT"/>
    <property type="match status" value="1"/>
</dbReference>
<gene>
    <name evidence="4" type="ORF">PEVE_00018294</name>
</gene>
<evidence type="ECO:0000313" key="5">
    <source>
        <dbReference type="Proteomes" id="UP001159427"/>
    </source>
</evidence>
<dbReference type="SUPFAM" id="SSF52540">
    <property type="entry name" value="P-loop containing nucleoside triphosphate hydrolases"/>
    <property type="match status" value="1"/>
</dbReference>
<dbReference type="Gene3D" id="3.40.50.300">
    <property type="entry name" value="P-loop containing nucleotide triphosphate hydrolases"/>
    <property type="match status" value="1"/>
</dbReference>
<dbReference type="PANTHER" id="PTHR46844:SF1">
    <property type="entry name" value="SLR5058 PROTEIN"/>
    <property type="match status" value="1"/>
</dbReference>
<evidence type="ECO:0000259" key="3">
    <source>
        <dbReference type="PROSITE" id="PS50837"/>
    </source>
</evidence>
<dbReference type="InterPro" id="IPR027417">
    <property type="entry name" value="P-loop_NTPase"/>
</dbReference>
<dbReference type="Pfam" id="PF13516">
    <property type="entry name" value="LRR_6"/>
    <property type="match status" value="6"/>
</dbReference>